<keyword evidence="2" id="KW-1185">Reference proteome</keyword>
<dbReference type="AlphaFoldDB" id="A0A1H5UNB1"/>
<dbReference type="OrthoDB" id="9801430at2"/>
<accession>A0A1H5UNB1</accession>
<proteinExistence type="predicted"/>
<reference evidence="1 2" key="1">
    <citation type="submission" date="2016-10" db="EMBL/GenBank/DDBJ databases">
        <authorList>
            <person name="de Groot N.N."/>
        </authorList>
    </citation>
    <scope>NUCLEOTIDE SEQUENCE [LARGE SCALE GENOMIC DNA]</scope>
    <source>
        <strain evidence="1 2">DSM 22489</strain>
    </source>
</reference>
<dbReference type="Proteomes" id="UP000236728">
    <property type="component" value="Unassembled WGS sequence"/>
</dbReference>
<gene>
    <name evidence="1" type="ORF">SAMN05421819_1107</name>
</gene>
<name>A0A1H5UNB1_9BACT</name>
<evidence type="ECO:0000313" key="2">
    <source>
        <dbReference type="Proteomes" id="UP000236728"/>
    </source>
</evidence>
<sequence>MKNDGDTWMNLRALEHLSFPAGTHNAYNNNDTLLRRRVLDHHHQALRIKASPKDRTLIILTNQKQGYACAMDDAINALLDDKPYMPWATSRVKIGIGRA</sequence>
<evidence type="ECO:0000313" key="1">
    <source>
        <dbReference type="EMBL" id="SEF76552.1"/>
    </source>
</evidence>
<dbReference type="EMBL" id="FNVA01000001">
    <property type="protein sequence ID" value="SEF76552.1"/>
    <property type="molecule type" value="Genomic_DNA"/>
</dbReference>
<organism evidence="1 2">
    <name type="scientific">Bryocella elongata</name>
    <dbReference type="NCBI Taxonomy" id="863522"/>
    <lineage>
        <taxon>Bacteria</taxon>
        <taxon>Pseudomonadati</taxon>
        <taxon>Acidobacteriota</taxon>
        <taxon>Terriglobia</taxon>
        <taxon>Terriglobales</taxon>
        <taxon>Acidobacteriaceae</taxon>
        <taxon>Bryocella</taxon>
    </lineage>
</organism>
<dbReference type="RefSeq" id="WP_146072025.1">
    <property type="nucleotide sequence ID" value="NZ_FNVA01000001.1"/>
</dbReference>
<protein>
    <submittedName>
        <fullName evidence="1">Uncharacterized protein</fullName>
    </submittedName>
</protein>